<name>A0A1J1LPA2_9CYAN</name>
<dbReference type="SUPFAM" id="SSF89447">
    <property type="entry name" value="AbrB/MazE/MraZ-like"/>
    <property type="match status" value="1"/>
</dbReference>
<accession>A0A1J1LPA2</accession>
<proteinExistence type="predicted"/>
<dbReference type="OrthoDB" id="9795766at2"/>
<organism evidence="2 3">
    <name type="scientific">Planktothrix tepida PCC 9214</name>
    <dbReference type="NCBI Taxonomy" id="671072"/>
    <lineage>
        <taxon>Bacteria</taxon>
        <taxon>Bacillati</taxon>
        <taxon>Cyanobacteriota</taxon>
        <taxon>Cyanophyceae</taxon>
        <taxon>Oscillatoriophycideae</taxon>
        <taxon>Oscillatoriales</taxon>
        <taxon>Microcoleaceae</taxon>
        <taxon>Planktothrix</taxon>
    </lineage>
</organism>
<dbReference type="PANTHER" id="PTHR40516:SF1">
    <property type="entry name" value="ANTITOXIN CHPS-RELATED"/>
    <property type="match status" value="1"/>
</dbReference>
<evidence type="ECO:0000259" key="1">
    <source>
        <dbReference type="SMART" id="SM00966"/>
    </source>
</evidence>
<reference evidence="3" key="1">
    <citation type="submission" date="2015-10" db="EMBL/GenBank/DDBJ databases">
        <authorList>
            <person name="Regsiter A."/>
            <person name="william w."/>
        </authorList>
    </citation>
    <scope>NUCLEOTIDE SEQUENCE [LARGE SCALE GENOMIC DNA]</scope>
</reference>
<gene>
    <name evidence="2" type="ORF">PL9214640077</name>
</gene>
<dbReference type="STRING" id="671072.PL9214640077"/>
<keyword evidence="3" id="KW-1185">Reference proteome</keyword>
<sequence>MVTNVAKWGNSLAVRIPQNIAQAIQISEGSQVTFSVENGTIVIKPSNRKRYSLEELVSQITPENCHTETDTGLAVGNEVW</sequence>
<dbReference type="InterPro" id="IPR037914">
    <property type="entry name" value="SpoVT-AbrB_sf"/>
</dbReference>
<dbReference type="GO" id="GO:0003677">
    <property type="term" value="F:DNA binding"/>
    <property type="evidence" value="ECO:0007669"/>
    <property type="project" value="InterPro"/>
</dbReference>
<dbReference type="Gene3D" id="2.10.260.10">
    <property type="match status" value="1"/>
</dbReference>
<dbReference type="EMBL" id="CZDF01000171">
    <property type="protein sequence ID" value="CUR34070.1"/>
    <property type="molecule type" value="Genomic_DNA"/>
</dbReference>
<dbReference type="Proteomes" id="UP000184315">
    <property type="component" value="Unassembled WGS sequence"/>
</dbReference>
<evidence type="ECO:0000313" key="2">
    <source>
        <dbReference type="EMBL" id="CUR34070.1"/>
    </source>
</evidence>
<dbReference type="InterPro" id="IPR007159">
    <property type="entry name" value="SpoVT-AbrB_dom"/>
</dbReference>
<dbReference type="Pfam" id="PF04014">
    <property type="entry name" value="MazE_antitoxin"/>
    <property type="match status" value="1"/>
</dbReference>
<dbReference type="GO" id="GO:0097351">
    <property type="term" value="F:toxin sequestering activity"/>
    <property type="evidence" value="ECO:0007669"/>
    <property type="project" value="InterPro"/>
</dbReference>
<dbReference type="PANTHER" id="PTHR40516">
    <property type="entry name" value="ANTITOXIN CHPS-RELATED"/>
    <property type="match status" value="1"/>
</dbReference>
<feature type="domain" description="SpoVT-AbrB" evidence="1">
    <location>
        <begin position="6"/>
        <end position="51"/>
    </location>
</feature>
<evidence type="ECO:0000313" key="3">
    <source>
        <dbReference type="Proteomes" id="UP000184315"/>
    </source>
</evidence>
<dbReference type="AlphaFoldDB" id="A0A1J1LPA2"/>
<dbReference type="InterPro" id="IPR039052">
    <property type="entry name" value="Antitox_PemI-like"/>
</dbReference>
<dbReference type="RefSeq" id="WP_072720577.1">
    <property type="nucleotide sequence ID" value="NZ_LN889812.1"/>
</dbReference>
<protein>
    <submittedName>
        <fullName evidence="2">Transcriptional regulator/antitoxin, MazE</fullName>
    </submittedName>
</protein>
<dbReference type="SMART" id="SM00966">
    <property type="entry name" value="SpoVT_AbrB"/>
    <property type="match status" value="1"/>
</dbReference>